<feature type="chain" id="PRO_5046101250" evidence="2">
    <location>
        <begin position="27"/>
        <end position="273"/>
    </location>
</feature>
<keyword evidence="1" id="KW-1133">Transmembrane helix</keyword>
<keyword evidence="2" id="KW-0732">Signal</keyword>
<organism evidence="3 4">
    <name type="scientific">Orchesella dallaii</name>
    <dbReference type="NCBI Taxonomy" id="48710"/>
    <lineage>
        <taxon>Eukaryota</taxon>
        <taxon>Metazoa</taxon>
        <taxon>Ecdysozoa</taxon>
        <taxon>Arthropoda</taxon>
        <taxon>Hexapoda</taxon>
        <taxon>Collembola</taxon>
        <taxon>Entomobryomorpha</taxon>
        <taxon>Entomobryoidea</taxon>
        <taxon>Orchesellidae</taxon>
        <taxon>Orchesellinae</taxon>
        <taxon>Orchesella</taxon>
    </lineage>
</organism>
<gene>
    <name evidence="3" type="ORF">ODALV1_LOCUS7845</name>
</gene>
<feature type="transmembrane region" description="Helical" evidence="1">
    <location>
        <begin position="115"/>
        <end position="137"/>
    </location>
</feature>
<evidence type="ECO:0000313" key="4">
    <source>
        <dbReference type="Proteomes" id="UP001642540"/>
    </source>
</evidence>
<keyword evidence="4" id="KW-1185">Reference proteome</keyword>
<dbReference type="EMBL" id="CAXLJM020000024">
    <property type="protein sequence ID" value="CAL8091136.1"/>
    <property type="molecule type" value="Genomic_DNA"/>
</dbReference>
<comment type="caution">
    <text evidence="3">The sequence shown here is derived from an EMBL/GenBank/DDBJ whole genome shotgun (WGS) entry which is preliminary data.</text>
</comment>
<keyword evidence="1" id="KW-0812">Transmembrane</keyword>
<evidence type="ECO:0000313" key="3">
    <source>
        <dbReference type="EMBL" id="CAL8091136.1"/>
    </source>
</evidence>
<dbReference type="Proteomes" id="UP001642540">
    <property type="component" value="Unassembled WGS sequence"/>
</dbReference>
<dbReference type="InterPro" id="IPR006631">
    <property type="entry name" value="DM4_12"/>
</dbReference>
<keyword evidence="1" id="KW-0472">Membrane</keyword>
<accession>A0ABP1QA92</accession>
<dbReference type="Pfam" id="PF07841">
    <property type="entry name" value="DM4_12"/>
    <property type="match status" value="1"/>
</dbReference>
<sequence length="273" mass="30579">MRKSVKLPILILIAISLISLLPFTLSSKISSVPVLSRDAASKIEAKVPKLAKIFDNPSPNDGYESLRFFSSGLTEGLFKKQLYNTSIALTSALFSYQLPSNSDSESTTVNAANQVIFGMFAMLSAVLIFSIPVLLTGTRFNPNARSMEDGEGILDSILKTEPLARLIKNDYHKKIGLEPEKCLKKTICEAHRSPQNKRYGMLAVPFQMFYPSLAQSDDQSRATSYQEAAYDGKYSKTKCEKKYNCFFDVLELGRYLLDWYQYHNGGFPEESTN</sequence>
<evidence type="ECO:0000256" key="1">
    <source>
        <dbReference type="SAM" id="Phobius"/>
    </source>
</evidence>
<name>A0ABP1QA92_9HEXA</name>
<proteinExistence type="predicted"/>
<reference evidence="3 4" key="1">
    <citation type="submission" date="2024-08" db="EMBL/GenBank/DDBJ databases">
        <authorList>
            <person name="Cucini C."/>
            <person name="Frati F."/>
        </authorList>
    </citation>
    <scope>NUCLEOTIDE SEQUENCE [LARGE SCALE GENOMIC DNA]</scope>
</reference>
<protein>
    <submittedName>
        <fullName evidence="3">Uncharacterized protein</fullName>
    </submittedName>
</protein>
<evidence type="ECO:0000256" key="2">
    <source>
        <dbReference type="SAM" id="SignalP"/>
    </source>
</evidence>
<feature type="signal peptide" evidence="2">
    <location>
        <begin position="1"/>
        <end position="26"/>
    </location>
</feature>